<keyword evidence="2 10" id="KW-0444">Lipid biosynthesis</keyword>
<reference evidence="11 12" key="1">
    <citation type="submission" date="2020-10" db="EMBL/GenBank/DDBJ databases">
        <authorList>
            <person name="Klimov P.B."/>
            <person name="Dyachkov S.M."/>
            <person name="Chetverikov P.E."/>
        </authorList>
    </citation>
    <scope>NUCLEOTIDE SEQUENCE [LARGE SCALE GENOMIC DNA]</scope>
    <source>
        <strain evidence="11">BMOC 18-1129-001#AD2665</strain>
        <tissue evidence="11">Entire mites</tissue>
    </source>
</reference>
<evidence type="ECO:0000313" key="12">
    <source>
        <dbReference type="Proteomes" id="UP000825002"/>
    </source>
</evidence>
<evidence type="ECO:0000256" key="1">
    <source>
        <dbReference type="ARBA" id="ARBA00004141"/>
    </source>
</evidence>
<comment type="subcellular location">
    <subcellularLocation>
        <location evidence="1">Membrane</location>
        <topology evidence="1">Multi-pass membrane protein</topology>
    </subcellularLocation>
</comment>
<evidence type="ECO:0000313" key="11">
    <source>
        <dbReference type="EMBL" id="KAG9510993.1"/>
    </source>
</evidence>
<keyword evidence="9 10" id="KW-0275">Fatty acid biosynthesis</keyword>
<gene>
    <name evidence="11" type="primary">ELOVL4</name>
    <name evidence="11" type="ORF">GZH46_00446</name>
</gene>
<feature type="transmembrane region" description="Helical" evidence="10">
    <location>
        <begin position="251"/>
        <end position="273"/>
    </location>
</feature>
<feature type="transmembrane region" description="Helical" evidence="10">
    <location>
        <begin position="160"/>
        <end position="177"/>
    </location>
</feature>
<accession>A0ABQ7SC43</accession>
<evidence type="ECO:0000256" key="9">
    <source>
        <dbReference type="ARBA" id="ARBA00023160"/>
    </source>
</evidence>
<keyword evidence="12" id="KW-1185">Reference proteome</keyword>
<evidence type="ECO:0000256" key="7">
    <source>
        <dbReference type="ARBA" id="ARBA00023098"/>
    </source>
</evidence>
<evidence type="ECO:0000256" key="10">
    <source>
        <dbReference type="RuleBase" id="RU361115"/>
    </source>
</evidence>
<dbReference type="PANTHER" id="PTHR11157">
    <property type="entry name" value="FATTY ACID ACYL TRANSFERASE-RELATED"/>
    <property type="match status" value="1"/>
</dbReference>
<dbReference type="InterPro" id="IPR002076">
    <property type="entry name" value="ELO_fam"/>
</dbReference>
<feature type="transmembrane region" description="Helical" evidence="10">
    <location>
        <begin position="41"/>
        <end position="60"/>
    </location>
</feature>
<evidence type="ECO:0000256" key="5">
    <source>
        <dbReference type="ARBA" id="ARBA00022832"/>
    </source>
</evidence>
<feature type="transmembrane region" description="Helical" evidence="10">
    <location>
        <begin position="81"/>
        <end position="100"/>
    </location>
</feature>
<keyword evidence="7 10" id="KW-0443">Lipid metabolism</keyword>
<evidence type="ECO:0000256" key="8">
    <source>
        <dbReference type="ARBA" id="ARBA00023136"/>
    </source>
</evidence>
<evidence type="ECO:0000256" key="4">
    <source>
        <dbReference type="ARBA" id="ARBA00022692"/>
    </source>
</evidence>
<dbReference type="Proteomes" id="UP000825002">
    <property type="component" value="Unassembled WGS sequence"/>
</dbReference>
<dbReference type="EC" id="2.3.1.199" evidence="10"/>
<dbReference type="Pfam" id="PF01151">
    <property type="entry name" value="ELO"/>
    <property type="match status" value="1"/>
</dbReference>
<comment type="similarity">
    <text evidence="10">Belongs to the ELO family.</text>
</comment>
<comment type="caution">
    <text evidence="11">The sequence shown here is derived from an EMBL/GenBank/DDBJ whole genome shotgun (WGS) entry which is preliminary data.</text>
</comment>
<keyword evidence="6 10" id="KW-1133">Transmembrane helix</keyword>
<evidence type="ECO:0000256" key="3">
    <source>
        <dbReference type="ARBA" id="ARBA00022679"/>
    </source>
</evidence>
<evidence type="ECO:0000256" key="2">
    <source>
        <dbReference type="ARBA" id="ARBA00022516"/>
    </source>
</evidence>
<keyword evidence="4 10" id="KW-0812">Transmembrane</keyword>
<sequence>MSLEIGSSGVKVSDLFTSPVTSTKAVYDWIYSYADPRVDNWPMMGSPFPTVAIFITYLLITRYAPAYMKDRKPFKLKYPLILYNMGITLLNGWMACELLYCAYMRSYNPVCQMVDVSNNEYELRIANVVWWYYISKCMEFMDTFFFILRKKESQMSFLHLYHHSTMFCVWWVGARFVPGGSVMAAVAVNCFVHVLMYSYYALAALGPHIQRYLWWKKYLTMIQLAQFAAGVTCGIYLIVSGCQFTRWMQYMFVAYAFSFILLFGNFYQHAYLLKGDGRRPDQKKDAVCEKKQQQHNKANGNMNGVVNGKTATNGNLTYRATATAATNGFSKNGTNKLI</sequence>
<evidence type="ECO:0000256" key="6">
    <source>
        <dbReference type="ARBA" id="ARBA00022989"/>
    </source>
</evidence>
<dbReference type="PANTHER" id="PTHR11157:SF12">
    <property type="entry name" value="ELONGATION OF VERY LONG CHAIN FATTY ACIDS PROTEIN 4"/>
    <property type="match status" value="1"/>
</dbReference>
<protein>
    <recommendedName>
        <fullName evidence="10">Elongation of very long chain fatty acids protein</fullName>
        <ecNumber evidence="10">2.3.1.199</ecNumber>
    </recommendedName>
    <alternativeName>
        <fullName evidence="10">Very-long-chain 3-oxoacyl-CoA synthase</fullName>
    </alternativeName>
</protein>
<keyword evidence="3 10" id="KW-0808">Transferase</keyword>
<proteinExistence type="inferred from homology"/>
<feature type="transmembrane region" description="Helical" evidence="10">
    <location>
        <begin position="218"/>
        <end position="239"/>
    </location>
</feature>
<keyword evidence="8 10" id="KW-0472">Membrane</keyword>
<feature type="transmembrane region" description="Helical" evidence="10">
    <location>
        <begin position="130"/>
        <end position="148"/>
    </location>
</feature>
<comment type="catalytic activity">
    <reaction evidence="10">
        <text>a very-long-chain acyl-CoA + malonyl-CoA + H(+) = a very-long-chain 3-oxoacyl-CoA + CO2 + CoA</text>
        <dbReference type="Rhea" id="RHEA:32727"/>
        <dbReference type="ChEBI" id="CHEBI:15378"/>
        <dbReference type="ChEBI" id="CHEBI:16526"/>
        <dbReference type="ChEBI" id="CHEBI:57287"/>
        <dbReference type="ChEBI" id="CHEBI:57384"/>
        <dbReference type="ChEBI" id="CHEBI:90725"/>
        <dbReference type="ChEBI" id="CHEBI:90736"/>
        <dbReference type="EC" id="2.3.1.199"/>
    </reaction>
</comment>
<feature type="transmembrane region" description="Helical" evidence="10">
    <location>
        <begin position="183"/>
        <end position="206"/>
    </location>
</feature>
<keyword evidence="5 10" id="KW-0276">Fatty acid metabolism</keyword>
<organism evidence="11 12">
    <name type="scientific">Fragariocoptes setiger</name>
    <dbReference type="NCBI Taxonomy" id="1670756"/>
    <lineage>
        <taxon>Eukaryota</taxon>
        <taxon>Metazoa</taxon>
        <taxon>Ecdysozoa</taxon>
        <taxon>Arthropoda</taxon>
        <taxon>Chelicerata</taxon>
        <taxon>Arachnida</taxon>
        <taxon>Acari</taxon>
        <taxon>Acariformes</taxon>
        <taxon>Trombidiformes</taxon>
        <taxon>Prostigmata</taxon>
        <taxon>Eupodina</taxon>
        <taxon>Eriophyoidea</taxon>
        <taxon>Phytoptidae</taxon>
        <taxon>Fragariocoptes</taxon>
    </lineage>
</organism>
<name>A0ABQ7SC43_9ACAR</name>
<dbReference type="EMBL" id="JAIFTH010000044">
    <property type="protein sequence ID" value="KAG9510993.1"/>
    <property type="molecule type" value="Genomic_DNA"/>
</dbReference>